<evidence type="ECO:0000313" key="1">
    <source>
        <dbReference type="EMBL" id="KAK3398594.1"/>
    </source>
</evidence>
<sequence length="214" mass="24954">MIYRYAWKVHPKPYRRGKTSQLEMSYLKAQLLAIGKLGAICQQMRTEAGSRLSSNVHYKEIILSSPLLLAHLRHVSFCWAQKTYRSRRPGVTPMEACYWLQCLKQLKTLEIVITDLWLLIDRPKELSTIFTNLRGLQKATVKFDIETEGPRVSAYTNPERNIQRLEATPYFQKFRKAIEGLVTLPKDTEPPSQVIKEFLGCLNPRWMKRKSTRI</sequence>
<evidence type="ECO:0000313" key="2">
    <source>
        <dbReference type="Proteomes" id="UP001281003"/>
    </source>
</evidence>
<dbReference type="Proteomes" id="UP001281003">
    <property type="component" value="Unassembled WGS sequence"/>
</dbReference>
<organism evidence="1 2">
    <name type="scientific">Sordaria brevicollis</name>
    <dbReference type="NCBI Taxonomy" id="83679"/>
    <lineage>
        <taxon>Eukaryota</taxon>
        <taxon>Fungi</taxon>
        <taxon>Dikarya</taxon>
        <taxon>Ascomycota</taxon>
        <taxon>Pezizomycotina</taxon>
        <taxon>Sordariomycetes</taxon>
        <taxon>Sordariomycetidae</taxon>
        <taxon>Sordariales</taxon>
        <taxon>Sordariaceae</taxon>
        <taxon>Sordaria</taxon>
    </lineage>
</organism>
<gene>
    <name evidence="1" type="ORF">B0T20DRAFT_453325</name>
</gene>
<reference evidence="1" key="1">
    <citation type="journal article" date="2023" name="Mol. Phylogenet. Evol.">
        <title>Genome-scale phylogeny and comparative genomics of the fungal order Sordariales.</title>
        <authorList>
            <person name="Hensen N."/>
            <person name="Bonometti L."/>
            <person name="Westerberg I."/>
            <person name="Brannstrom I.O."/>
            <person name="Guillou S."/>
            <person name="Cros-Aarteil S."/>
            <person name="Calhoun S."/>
            <person name="Haridas S."/>
            <person name="Kuo A."/>
            <person name="Mondo S."/>
            <person name="Pangilinan J."/>
            <person name="Riley R."/>
            <person name="LaButti K."/>
            <person name="Andreopoulos B."/>
            <person name="Lipzen A."/>
            <person name="Chen C."/>
            <person name="Yan M."/>
            <person name="Daum C."/>
            <person name="Ng V."/>
            <person name="Clum A."/>
            <person name="Steindorff A."/>
            <person name="Ohm R.A."/>
            <person name="Martin F."/>
            <person name="Silar P."/>
            <person name="Natvig D.O."/>
            <person name="Lalanne C."/>
            <person name="Gautier V."/>
            <person name="Ament-Velasquez S.L."/>
            <person name="Kruys A."/>
            <person name="Hutchinson M.I."/>
            <person name="Powell A.J."/>
            <person name="Barry K."/>
            <person name="Miller A.N."/>
            <person name="Grigoriev I.V."/>
            <person name="Debuchy R."/>
            <person name="Gladieux P."/>
            <person name="Hiltunen Thoren M."/>
            <person name="Johannesson H."/>
        </authorList>
    </citation>
    <scope>NUCLEOTIDE SEQUENCE</scope>
    <source>
        <strain evidence="1">FGSC 1904</strain>
    </source>
</reference>
<keyword evidence="2" id="KW-1185">Reference proteome</keyword>
<dbReference type="EMBL" id="JAUTDP010000006">
    <property type="protein sequence ID" value="KAK3398594.1"/>
    <property type="molecule type" value="Genomic_DNA"/>
</dbReference>
<comment type="caution">
    <text evidence="1">The sequence shown here is derived from an EMBL/GenBank/DDBJ whole genome shotgun (WGS) entry which is preliminary data.</text>
</comment>
<accession>A0AAE0PEZ7</accession>
<dbReference type="AlphaFoldDB" id="A0AAE0PEZ7"/>
<reference evidence="1" key="2">
    <citation type="submission" date="2023-07" db="EMBL/GenBank/DDBJ databases">
        <authorList>
            <consortium name="Lawrence Berkeley National Laboratory"/>
            <person name="Haridas S."/>
            <person name="Hensen N."/>
            <person name="Bonometti L."/>
            <person name="Westerberg I."/>
            <person name="Brannstrom I.O."/>
            <person name="Guillou S."/>
            <person name="Cros-Aarteil S."/>
            <person name="Calhoun S."/>
            <person name="Kuo A."/>
            <person name="Mondo S."/>
            <person name="Pangilinan J."/>
            <person name="Riley R."/>
            <person name="LaButti K."/>
            <person name="Andreopoulos B."/>
            <person name="Lipzen A."/>
            <person name="Chen C."/>
            <person name="Yanf M."/>
            <person name="Daum C."/>
            <person name="Ng V."/>
            <person name="Clum A."/>
            <person name="Steindorff A."/>
            <person name="Ohm R."/>
            <person name="Martin F."/>
            <person name="Silar P."/>
            <person name="Natvig D."/>
            <person name="Lalanne C."/>
            <person name="Gautier V."/>
            <person name="Ament-velasquez S.L."/>
            <person name="Kruys A."/>
            <person name="Hutchinson M.I."/>
            <person name="Powell A.J."/>
            <person name="Barry K."/>
            <person name="Miller A.N."/>
            <person name="Grigoriev I.V."/>
            <person name="Debuchy R."/>
            <person name="Gladieux P."/>
            <person name="Thoren M.H."/>
            <person name="Johannesson H."/>
        </authorList>
    </citation>
    <scope>NUCLEOTIDE SEQUENCE</scope>
    <source>
        <strain evidence="1">FGSC 1904</strain>
    </source>
</reference>
<protein>
    <submittedName>
        <fullName evidence="1">Uncharacterized protein</fullName>
    </submittedName>
</protein>
<name>A0AAE0PEZ7_SORBR</name>
<proteinExistence type="predicted"/>